<feature type="domain" description="Protein kinase" evidence="13">
    <location>
        <begin position="251"/>
        <end position="549"/>
    </location>
</feature>
<keyword evidence="16" id="KW-0675">Receptor</keyword>
<comment type="catalytic activity">
    <reaction evidence="11">
        <text>GTP = 3',5'-cyclic GMP + diphosphate</text>
        <dbReference type="Rhea" id="RHEA:13665"/>
        <dbReference type="ChEBI" id="CHEBI:33019"/>
        <dbReference type="ChEBI" id="CHEBI:37565"/>
        <dbReference type="ChEBI" id="CHEBI:57746"/>
        <dbReference type="EC" id="4.6.1.2"/>
    </reaction>
</comment>
<comment type="similarity">
    <text evidence="10">Belongs to the adenylyl cyclase class-4/guanylyl cyclase family.</text>
</comment>
<feature type="domain" description="Guanylate cyclase" evidence="14">
    <location>
        <begin position="607"/>
        <end position="737"/>
    </location>
</feature>
<protein>
    <recommendedName>
        <fullName evidence="2 11">Guanylate cyclase</fullName>
        <ecNumber evidence="2 11">4.6.1.2</ecNumber>
    </recommendedName>
</protein>
<dbReference type="Pfam" id="PF07714">
    <property type="entry name" value="PK_Tyr_Ser-Thr"/>
    <property type="match status" value="1"/>
</dbReference>
<dbReference type="GeneID" id="100200526"/>
<dbReference type="InterPro" id="IPR011009">
    <property type="entry name" value="Kinase-like_dom_sf"/>
</dbReference>
<evidence type="ECO:0000256" key="5">
    <source>
        <dbReference type="ARBA" id="ARBA00022741"/>
    </source>
</evidence>
<name>A0ABM4DE34_HYDVU</name>
<dbReference type="InterPro" id="IPR011645">
    <property type="entry name" value="HNOB_dom_associated"/>
</dbReference>
<dbReference type="InterPro" id="IPR000719">
    <property type="entry name" value="Prot_kinase_dom"/>
</dbReference>
<organism evidence="15 16">
    <name type="scientific">Hydra vulgaris</name>
    <name type="common">Hydra</name>
    <name type="synonym">Hydra attenuata</name>
    <dbReference type="NCBI Taxonomy" id="6087"/>
    <lineage>
        <taxon>Eukaryota</taxon>
        <taxon>Metazoa</taxon>
        <taxon>Cnidaria</taxon>
        <taxon>Hydrozoa</taxon>
        <taxon>Hydroidolina</taxon>
        <taxon>Anthoathecata</taxon>
        <taxon>Aplanulata</taxon>
        <taxon>Hydridae</taxon>
        <taxon>Hydra</taxon>
    </lineage>
</organism>
<evidence type="ECO:0000256" key="9">
    <source>
        <dbReference type="ARBA" id="ARBA00023293"/>
    </source>
</evidence>
<dbReference type="InterPro" id="IPR001054">
    <property type="entry name" value="A/G_cyclase"/>
</dbReference>
<keyword evidence="3 12" id="KW-0812">Transmembrane</keyword>
<evidence type="ECO:0000256" key="10">
    <source>
        <dbReference type="RuleBase" id="RU000405"/>
    </source>
</evidence>
<evidence type="ECO:0000313" key="16">
    <source>
        <dbReference type="RefSeq" id="XP_065672679.1"/>
    </source>
</evidence>
<evidence type="ECO:0000256" key="6">
    <source>
        <dbReference type="ARBA" id="ARBA00022989"/>
    </source>
</evidence>
<evidence type="ECO:0000313" key="15">
    <source>
        <dbReference type="Proteomes" id="UP001652625"/>
    </source>
</evidence>
<dbReference type="EC" id="4.6.1.2" evidence="2 11"/>
<dbReference type="PROSITE" id="PS50011">
    <property type="entry name" value="PROTEIN_KINASE_DOM"/>
    <property type="match status" value="1"/>
</dbReference>
<keyword evidence="9 11" id="KW-0141">cGMP biosynthesis</keyword>
<accession>A0ABM4DE34</accession>
<dbReference type="Pfam" id="PF01094">
    <property type="entry name" value="ANF_receptor"/>
    <property type="match status" value="1"/>
</dbReference>
<keyword evidence="4" id="KW-0732">Signal</keyword>
<keyword evidence="7 12" id="KW-0472">Membrane</keyword>
<dbReference type="Gene3D" id="1.10.510.10">
    <property type="entry name" value="Transferase(Phosphotransferase) domain 1"/>
    <property type="match status" value="1"/>
</dbReference>
<evidence type="ECO:0000259" key="14">
    <source>
        <dbReference type="PROSITE" id="PS50125"/>
    </source>
</evidence>
<dbReference type="PANTHER" id="PTHR11920">
    <property type="entry name" value="GUANYLYL CYCLASE"/>
    <property type="match status" value="1"/>
</dbReference>
<keyword evidence="8 10" id="KW-0456">Lyase</keyword>
<dbReference type="InterPro" id="IPR018297">
    <property type="entry name" value="A/G_cyclase_CS"/>
</dbReference>
<evidence type="ECO:0000256" key="12">
    <source>
        <dbReference type="SAM" id="Phobius"/>
    </source>
</evidence>
<evidence type="ECO:0000256" key="1">
    <source>
        <dbReference type="ARBA" id="ARBA00004479"/>
    </source>
</evidence>
<gene>
    <name evidence="16" type="primary">LOC100200526</name>
</gene>
<dbReference type="Gene3D" id="6.10.250.780">
    <property type="match status" value="1"/>
</dbReference>
<dbReference type="Gene3D" id="3.40.50.2300">
    <property type="match status" value="1"/>
</dbReference>
<dbReference type="RefSeq" id="XP_065672679.1">
    <property type="nucleotide sequence ID" value="XM_065816607.1"/>
</dbReference>
<evidence type="ECO:0000256" key="11">
    <source>
        <dbReference type="RuleBase" id="RU003431"/>
    </source>
</evidence>
<dbReference type="Proteomes" id="UP001652625">
    <property type="component" value="Chromosome 13"/>
</dbReference>
<dbReference type="PROSITE" id="PS00452">
    <property type="entry name" value="GUANYLATE_CYCLASE_1"/>
    <property type="match status" value="1"/>
</dbReference>
<dbReference type="Pfam" id="PF07701">
    <property type="entry name" value="HNOBA"/>
    <property type="match status" value="1"/>
</dbReference>
<proteinExistence type="inferred from homology"/>
<dbReference type="SMART" id="SM00044">
    <property type="entry name" value="CYCc"/>
    <property type="match status" value="1"/>
</dbReference>
<evidence type="ECO:0000256" key="4">
    <source>
        <dbReference type="ARBA" id="ARBA00022729"/>
    </source>
</evidence>
<evidence type="ECO:0000259" key="13">
    <source>
        <dbReference type="PROSITE" id="PS50011"/>
    </source>
</evidence>
<keyword evidence="15" id="KW-1185">Reference proteome</keyword>
<comment type="subcellular location">
    <subcellularLocation>
        <location evidence="1">Membrane</location>
        <topology evidence="1">Single-pass type I membrane protein</topology>
    </subcellularLocation>
</comment>
<dbReference type="InterPro" id="IPR028082">
    <property type="entry name" value="Peripla_BP_I"/>
</dbReference>
<feature type="transmembrane region" description="Helical" evidence="12">
    <location>
        <begin position="205"/>
        <end position="228"/>
    </location>
</feature>
<evidence type="ECO:0000256" key="2">
    <source>
        <dbReference type="ARBA" id="ARBA00012202"/>
    </source>
</evidence>
<dbReference type="SUPFAM" id="SSF56112">
    <property type="entry name" value="Protein kinase-like (PK-like)"/>
    <property type="match status" value="1"/>
</dbReference>
<dbReference type="InterPro" id="IPR050401">
    <property type="entry name" value="Cyclic_nucleotide_synthase"/>
</dbReference>
<evidence type="ECO:0000256" key="7">
    <source>
        <dbReference type="ARBA" id="ARBA00023136"/>
    </source>
</evidence>
<dbReference type="SUPFAM" id="SSF55073">
    <property type="entry name" value="Nucleotide cyclase"/>
    <property type="match status" value="1"/>
</dbReference>
<dbReference type="InterPro" id="IPR029787">
    <property type="entry name" value="Nucleotide_cyclase"/>
</dbReference>
<dbReference type="InterPro" id="IPR001245">
    <property type="entry name" value="Ser-Thr/Tyr_kinase_cat_dom"/>
</dbReference>
<sequence length="801" mass="91467">MKNNEYAFLHLDFDFEFVSWTVDRIAQWGLSRDFVLSSVLEGLIIVSNSRPDESDSKYIQFLNDVAKRLQTDFNISTSAKSVTSTAGYLYDATMLYARAVDAMFKRNSTASIKDAQQIFEFIKNTSFEGITGIVDVDEFGDRIPVFVIDNVHNGTIINLASYDPLLKSSISINKLVYFLGGYTTAPVDIPKCGFDNKGCSVMFKLALVVGCGFGVLAFLIIVLILYLYRKKKYEMKILMKGLVINWNELSFVDMDSIKASVRSRMSLKRRKHNQQKSTYNLQLGRSRTVYLQSTQLFVKTIKNCKLELNKDILIDLKHMKDLNEINVNSFIGVSIRGQDYHLLWSYCSYNLTDVLHNNEITCDWMFRLSFAKDIAQGLQVIHKSLVGVHGHLRSSNCLVDSRWVCKVSNFGLRKFQNFLKDNEFSVERQKNFYDPPEMVQSSVYYASSDIYSYGMILYEIYTRGDLYELELESGFSPRDIIEKIKKNSSFMSLPKILDVDSSYSYINLMKECWKKVPSQRPTTKAILKTIVKMEKKSGINGSIVDHMLTKMEKYTDNLETIVAERTHELEQEKIKTENLLYKMLPRTVANKLKEGHPVVAESFSSVTIFFSDIVGFTSLCSESSPFEVVEMLNDLYVCFDNCIDMYDVYKVETIGDAYMVVSGIPNHNGDKHVEEIATMSLDLLRCVKNFKIRHRPDTQMQLRVGMHTGSCVAGVVGLKMPRYCLFGDTVNYASRMESTGLAMRIHVSPESYKLLFQIGSYHLLKRGPVEMKGKGIIETYFLMGKDGFDNEMPNSIPNSNS</sequence>
<dbReference type="PANTHER" id="PTHR11920:SF496">
    <property type="entry name" value="GUANYLATE CYCLASE"/>
    <property type="match status" value="1"/>
</dbReference>
<keyword evidence="6 12" id="KW-1133">Transmembrane helix</keyword>
<dbReference type="CDD" id="cd07302">
    <property type="entry name" value="CHD"/>
    <property type="match status" value="1"/>
</dbReference>
<evidence type="ECO:0000256" key="3">
    <source>
        <dbReference type="ARBA" id="ARBA00022692"/>
    </source>
</evidence>
<dbReference type="Pfam" id="PF00211">
    <property type="entry name" value="Guanylate_cyc"/>
    <property type="match status" value="1"/>
</dbReference>
<reference evidence="16" key="1">
    <citation type="submission" date="2025-08" db="UniProtKB">
        <authorList>
            <consortium name="RefSeq"/>
        </authorList>
    </citation>
    <scope>IDENTIFICATION</scope>
</reference>
<evidence type="ECO:0000256" key="8">
    <source>
        <dbReference type="ARBA" id="ARBA00023239"/>
    </source>
</evidence>
<keyword evidence="5" id="KW-0547">Nucleotide-binding</keyword>
<dbReference type="SUPFAM" id="SSF53822">
    <property type="entry name" value="Periplasmic binding protein-like I"/>
    <property type="match status" value="1"/>
</dbReference>
<dbReference type="InterPro" id="IPR001828">
    <property type="entry name" value="ANF_lig-bd_rcpt"/>
</dbReference>
<dbReference type="Gene3D" id="3.30.70.1230">
    <property type="entry name" value="Nucleotide cyclase"/>
    <property type="match status" value="1"/>
</dbReference>
<dbReference type="PROSITE" id="PS50125">
    <property type="entry name" value="GUANYLATE_CYCLASE_2"/>
    <property type="match status" value="1"/>
</dbReference>